<keyword evidence="8" id="KW-1185">Reference proteome</keyword>
<dbReference type="GO" id="GO:0015205">
    <property type="term" value="F:nucleobase transmembrane transporter activity"/>
    <property type="evidence" value="ECO:0007669"/>
    <property type="project" value="TreeGrafter"/>
</dbReference>
<feature type="transmembrane region" description="Helical" evidence="6">
    <location>
        <begin position="227"/>
        <end position="246"/>
    </location>
</feature>
<evidence type="ECO:0000256" key="1">
    <source>
        <dbReference type="ARBA" id="ARBA00004141"/>
    </source>
</evidence>
<protein>
    <recommendedName>
        <fullName evidence="9">Thiamine transporter</fullName>
    </recommendedName>
</protein>
<organism evidence="7 8">
    <name type="scientific">Postia placenta MAD-698-R-SB12</name>
    <dbReference type="NCBI Taxonomy" id="670580"/>
    <lineage>
        <taxon>Eukaryota</taxon>
        <taxon>Fungi</taxon>
        <taxon>Dikarya</taxon>
        <taxon>Basidiomycota</taxon>
        <taxon>Agaricomycotina</taxon>
        <taxon>Agaricomycetes</taxon>
        <taxon>Polyporales</taxon>
        <taxon>Adustoporiaceae</taxon>
        <taxon>Rhodonia</taxon>
    </lineage>
</organism>
<accession>A0A1X6MX24</accession>
<feature type="transmembrane region" description="Helical" evidence="6">
    <location>
        <begin position="506"/>
        <end position="525"/>
    </location>
</feature>
<dbReference type="CDD" id="cd11482">
    <property type="entry name" value="SLC-NCS1sbd_NRT1-like"/>
    <property type="match status" value="1"/>
</dbReference>
<evidence type="ECO:0000313" key="7">
    <source>
        <dbReference type="EMBL" id="OSX60899.1"/>
    </source>
</evidence>
<dbReference type="PANTHER" id="PTHR30618:SF4">
    <property type="entry name" value="ALLANTOIN PERMEASE"/>
    <property type="match status" value="1"/>
</dbReference>
<dbReference type="EMBL" id="KZ110599">
    <property type="protein sequence ID" value="OSX60899.1"/>
    <property type="molecule type" value="Genomic_DNA"/>
</dbReference>
<proteinExistence type="inferred from homology"/>
<comment type="subcellular location">
    <subcellularLocation>
        <location evidence="1">Membrane</location>
        <topology evidence="1">Multi-pass membrane protein</topology>
    </subcellularLocation>
</comment>
<evidence type="ECO:0000256" key="6">
    <source>
        <dbReference type="SAM" id="Phobius"/>
    </source>
</evidence>
<feature type="transmembrane region" description="Helical" evidence="6">
    <location>
        <begin position="363"/>
        <end position="386"/>
    </location>
</feature>
<feature type="transmembrane region" description="Helical" evidence="6">
    <location>
        <begin position="98"/>
        <end position="118"/>
    </location>
</feature>
<dbReference type="AlphaFoldDB" id="A0A1X6MX24"/>
<dbReference type="RefSeq" id="XP_024337693.1">
    <property type="nucleotide sequence ID" value="XM_024480961.1"/>
</dbReference>
<evidence type="ECO:0000313" key="8">
    <source>
        <dbReference type="Proteomes" id="UP000194127"/>
    </source>
</evidence>
<dbReference type="PANTHER" id="PTHR30618">
    <property type="entry name" value="NCS1 FAMILY PURINE/PYRIMIDINE TRANSPORTER"/>
    <property type="match status" value="1"/>
</dbReference>
<name>A0A1X6MX24_9APHY</name>
<feature type="transmembrane region" description="Helical" evidence="6">
    <location>
        <begin position="307"/>
        <end position="327"/>
    </location>
</feature>
<dbReference type="Gene3D" id="1.10.4160.10">
    <property type="entry name" value="Hydantoin permease"/>
    <property type="match status" value="1"/>
</dbReference>
<dbReference type="InterPro" id="IPR045225">
    <property type="entry name" value="Uracil/uridine/allantoin_perm"/>
</dbReference>
<comment type="similarity">
    <text evidence="2">Belongs to the purine-cytosine permease (2.A.39) family.</text>
</comment>
<feature type="transmembrane region" description="Helical" evidence="6">
    <location>
        <begin position="471"/>
        <end position="494"/>
    </location>
</feature>
<feature type="transmembrane region" description="Helical" evidence="6">
    <location>
        <begin position="266"/>
        <end position="286"/>
    </location>
</feature>
<keyword evidence="5 6" id="KW-0472">Membrane</keyword>
<keyword evidence="3 6" id="KW-0812">Transmembrane</keyword>
<evidence type="ECO:0000256" key="3">
    <source>
        <dbReference type="ARBA" id="ARBA00022692"/>
    </source>
</evidence>
<reference evidence="7 8" key="1">
    <citation type="submission" date="2017-04" db="EMBL/GenBank/DDBJ databases">
        <title>Genome Sequence of the Model Brown-Rot Fungus Postia placenta SB12.</title>
        <authorList>
            <consortium name="DOE Joint Genome Institute"/>
            <person name="Gaskell J."/>
            <person name="Kersten P."/>
            <person name="Larrondo L.F."/>
            <person name="Canessa P."/>
            <person name="Martinez D."/>
            <person name="Hibbett D."/>
            <person name="Schmoll M."/>
            <person name="Kubicek C.P."/>
            <person name="Martinez A.T."/>
            <person name="Yadav J."/>
            <person name="Master E."/>
            <person name="Magnuson J.K."/>
            <person name="James T."/>
            <person name="Yaver D."/>
            <person name="Berka R."/>
            <person name="Labutti K."/>
            <person name="Lipzen A."/>
            <person name="Aerts A."/>
            <person name="Barry K."/>
            <person name="Henrissat B."/>
            <person name="Blanchette R."/>
            <person name="Grigoriev I."/>
            <person name="Cullen D."/>
        </authorList>
    </citation>
    <scope>NUCLEOTIDE SEQUENCE [LARGE SCALE GENOMIC DNA]</scope>
    <source>
        <strain evidence="7 8">MAD-698-R-SB12</strain>
    </source>
</reference>
<gene>
    <name evidence="7" type="ORF">POSPLADRAFT_1057845</name>
</gene>
<feature type="transmembrane region" description="Helical" evidence="6">
    <location>
        <begin position="197"/>
        <end position="215"/>
    </location>
</feature>
<dbReference type="GO" id="GO:0005886">
    <property type="term" value="C:plasma membrane"/>
    <property type="evidence" value="ECO:0007669"/>
    <property type="project" value="TreeGrafter"/>
</dbReference>
<evidence type="ECO:0000256" key="5">
    <source>
        <dbReference type="ARBA" id="ARBA00023136"/>
    </source>
</evidence>
<dbReference type="OrthoDB" id="2018619at2759"/>
<feature type="transmembrane region" description="Helical" evidence="6">
    <location>
        <begin position="151"/>
        <end position="177"/>
    </location>
</feature>
<dbReference type="Proteomes" id="UP000194127">
    <property type="component" value="Unassembled WGS sequence"/>
</dbReference>
<evidence type="ECO:0000256" key="2">
    <source>
        <dbReference type="ARBA" id="ARBA00008974"/>
    </source>
</evidence>
<feature type="transmembrane region" description="Helical" evidence="6">
    <location>
        <begin position="421"/>
        <end position="445"/>
    </location>
</feature>
<dbReference type="Pfam" id="PF02133">
    <property type="entry name" value="Transp_cyt_pur"/>
    <property type="match status" value="1"/>
</dbReference>
<sequence length="578" mass="63424">MANGLPWVGCVTLADSTQPLRTTETSSMGLRHRILKSLEVPHQEGRKADRWHNHDLMPVDLPRRTWGARQFVELWILINMNISGYQTGSSLVASGLKWWQAVICIIVGNIFSATFCTLNSTSGAYYHIGYPAIVRIAWGMNGSYFALMNRILLAVVWFAVQAWNGGLCVLVCLRAIFPGHIDAIPNPFPASAGMDGAQFMCYILFMLICAPLAYIHPHKLNTFFKSCAVFVFVNQIAMLIWALATMKGGLASSVLTAHVALSKTDLAWTICGGIMAQIGYISAAILNNNDFTRFAKAPERRAIVAQALIFPSVGFLTALCGILITAATTERYGEAIWNPPILLLTAQKSGGSGSRASTFFCGLAWIITQLGINVPGNLIASGVDVAALCPRYINLRRGSYLILLVSVCVNPWQLLSTSNVFLNVLGAYSVFLGPMTGLMVSQYYVVQKRYFKISDVYIGDKRSIYWYTYGMNWRAFAAFFSGVAPCITGFVGAVSPHPVSQTATRLYNLNYVLSFVIAFVFYWALHAMFPVTEQREFVEAMERTGAPKNLDGLQAFLAEADSKSLDGSSQAGDVDEKA</sequence>
<dbReference type="GeneID" id="36325911"/>
<keyword evidence="4 6" id="KW-1133">Transmembrane helix</keyword>
<evidence type="ECO:0000256" key="4">
    <source>
        <dbReference type="ARBA" id="ARBA00022989"/>
    </source>
</evidence>
<feature type="transmembrane region" description="Helical" evidence="6">
    <location>
        <begin position="398"/>
        <end position="415"/>
    </location>
</feature>
<dbReference type="InterPro" id="IPR001248">
    <property type="entry name" value="Pur-cyt_permease"/>
</dbReference>
<evidence type="ECO:0008006" key="9">
    <source>
        <dbReference type="Google" id="ProtNLM"/>
    </source>
</evidence>